<dbReference type="EMBL" id="UINC01230944">
    <property type="protein sequence ID" value="SVE63277.1"/>
    <property type="molecule type" value="Genomic_DNA"/>
</dbReference>
<name>A0A383F2A1_9ZZZZ</name>
<protein>
    <submittedName>
        <fullName evidence="1">Uncharacterized protein</fullName>
    </submittedName>
</protein>
<gene>
    <name evidence="1" type="ORF">METZ01_LOCUS516131</name>
</gene>
<proteinExistence type="predicted"/>
<sequence>MMDDTFDPLGYAVTGASSLVGFGVGTESAKELGLMTSSIG</sequence>
<evidence type="ECO:0000313" key="1">
    <source>
        <dbReference type="EMBL" id="SVE63277.1"/>
    </source>
</evidence>
<accession>A0A383F2A1</accession>
<dbReference type="AlphaFoldDB" id="A0A383F2A1"/>
<reference evidence="1" key="1">
    <citation type="submission" date="2018-05" db="EMBL/GenBank/DDBJ databases">
        <authorList>
            <person name="Lanie J.A."/>
            <person name="Ng W.-L."/>
            <person name="Kazmierczak K.M."/>
            <person name="Andrzejewski T.M."/>
            <person name="Davidsen T.M."/>
            <person name="Wayne K.J."/>
            <person name="Tettelin H."/>
            <person name="Glass J.I."/>
            <person name="Rusch D."/>
            <person name="Podicherti R."/>
            <person name="Tsui H.-C.T."/>
            <person name="Winkler M.E."/>
        </authorList>
    </citation>
    <scope>NUCLEOTIDE SEQUENCE</scope>
</reference>
<organism evidence="1">
    <name type="scientific">marine metagenome</name>
    <dbReference type="NCBI Taxonomy" id="408172"/>
    <lineage>
        <taxon>unclassified sequences</taxon>
        <taxon>metagenomes</taxon>
        <taxon>ecological metagenomes</taxon>
    </lineage>
</organism>